<sequence precursor="true">MRNFRLPLTIFSLIYFVSPPVMADDEKPFLKPPKVFTQNIGPEYQKETRKFQGIPSLARSPEGRLWAVWYASPTGGEDQNNYVVAVTSGDDGKTWTEHSVIIDPDKTGPVRAYDPEVWLDPDGRLWLFWAQAIAHDGTVAGVWAITTETPDVENPKWSAPRRLTDGVMMCKPTVLSTGEWVLPASTWRKTDNSARAVVSTDHGKSWEVRGASHVPPKMRAFDEHMIVERKDGSLWMLIRSNTGTLLESLSTDRGKTWSTAKPSHIAHPSARFFLRRLASGHLLLVKHHDTTKRNKLTAQISKDDGLTWSSGLILDERSTISYPDGVQAEDGKIYIIYDRNRTTDRQTFMAVFSEDDITNEKPGDTTRLRVLINQVAKPFQGSSN</sequence>
<feature type="chain" id="PRO_5022055011" evidence="1">
    <location>
        <begin position="24"/>
        <end position="384"/>
    </location>
</feature>
<dbReference type="PANTHER" id="PTHR43752:SF2">
    <property type="entry name" value="BNR_ASP-BOX REPEAT FAMILY PROTEIN"/>
    <property type="match status" value="1"/>
</dbReference>
<dbReference type="PANTHER" id="PTHR43752">
    <property type="entry name" value="BNR/ASP-BOX REPEAT FAMILY PROTEIN"/>
    <property type="match status" value="1"/>
</dbReference>
<feature type="domain" description="Sialidase" evidence="2">
    <location>
        <begin position="117"/>
        <end position="335"/>
    </location>
</feature>
<dbReference type="AlphaFoldDB" id="A0A517QLK1"/>
<organism evidence="3 4">
    <name type="scientific">Thalassoglobus polymorphus</name>
    <dbReference type="NCBI Taxonomy" id="2527994"/>
    <lineage>
        <taxon>Bacteria</taxon>
        <taxon>Pseudomonadati</taxon>
        <taxon>Planctomycetota</taxon>
        <taxon>Planctomycetia</taxon>
        <taxon>Planctomycetales</taxon>
        <taxon>Planctomycetaceae</taxon>
        <taxon>Thalassoglobus</taxon>
    </lineage>
</organism>
<dbReference type="Pfam" id="PF13088">
    <property type="entry name" value="BNR_2"/>
    <property type="match status" value="1"/>
</dbReference>
<evidence type="ECO:0000313" key="3">
    <source>
        <dbReference type="EMBL" id="QDT32514.1"/>
    </source>
</evidence>
<keyword evidence="4" id="KW-1185">Reference proteome</keyword>
<dbReference type="CDD" id="cd15482">
    <property type="entry name" value="Sialidase_non-viral"/>
    <property type="match status" value="1"/>
</dbReference>
<feature type="signal peptide" evidence="1">
    <location>
        <begin position="1"/>
        <end position="23"/>
    </location>
</feature>
<name>A0A517QLK1_9PLAN</name>
<gene>
    <name evidence="3" type="ORF">Mal48_17610</name>
</gene>
<dbReference type="InterPro" id="IPR011040">
    <property type="entry name" value="Sialidase"/>
</dbReference>
<dbReference type="RefSeq" id="WP_197442165.1">
    <property type="nucleotide sequence ID" value="NZ_CP036267.1"/>
</dbReference>
<dbReference type="Gene3D" id="2.120.10.10">
    <property type="match status" value="1"/>
</dbReference>
<proteinExistence type="predicted"/>
<evidence type="ECO:0000313" key="4">
    <source>
        <dbReference type="Proteomes" id="UP000315724"/>
    </source>
</evidence>
<evidence type="ECO:0000259" key="2">
    <source>
        <dbReference type="Pfam" id="PF13088"/>
    </source>
</evidence>
<evidence type="ECO:0000256" key="1">
    <source>
        <dbReference type="SAM" id="SignalP"/>
    </source>
</evidence>
<dbReference type="EMBL" id="CP036267">
    <property type="protein sequence ID" value="QDT32514.1"/>
    <property type="molecule type" value="Genomic_DNA"/>
</dbReference>
<protein>
    <submittedName>
        <fullName evidence="3">BNR/Asp-box repeat protein</fullName>
    </submittedName>
</protein>
<keyword evidence="1" id="KW-0732">Signal</keyword>
<dbReference type="InterPro" id="IPR036278">
    <property type="entry name" value="Sialidase_sf"/>
</dbReference>
<dbReference type="KEGG" id="tpol:Mal48_17610"/>
<reference evidence="3 4" key="1">
    <citation type="submission" date="2019-02" db="EMBL/GenBank/DDBJ databases">
        <title>Deep-cultivation of Planctomycetes and their phenomic and genomic characterization uncovers novel biology.</title>
        <authorList>
            <person name="Wiegand S."/>
            <person name="Jogler M."/>
            <person name="Boedeker C."/>
            <person name="Pinto D."/>
            <person name="Vollmers J."/>
            <person name="Rivas-Marin E."/>
            <person name="Kohn T."/>
            <person name="Peeters S.H."/>
            <person name="Heuer A."/>
            <person name="Rast P."/>
            <person name="Oberbeckmann S."/>
            <person name="Bunk B."/>
            <person name="Jeske O."/>
            <person name="Meyerdierks A."/>
            <person name="Storesund J.E."/>
            <person name="Kallscheuer N."/>
            <person name="Luecker S."/>
            <person name="Lage O.M."/>
            <person name="Pohl T."/>
            <person name="Merkel B.J."/>
            <person name="Hornburger P."/>
            <person name="Mueller R.-W."/>
            <person name="Bruemmer F."/>
            <person name="Labrenz M."/>
            <person name="Spormann A.M."/>
            <person name="Op den Camp H."/>
            <person name="Overmann J."/>
            <person name="Amann R."/>
            <person name="Jetten M.S.M."/>
            <person name="Mascher T."/>
            <person name="Medema M.H."/>
            <person name="Devos D.P."/>
            <person name="Kaster A.-K."/>
            <person name="Ovreas L."/>
            <person name="Rohde M."/>
            <person name="Galperin M.Y."/>
            <person name="Jogler C."/>
        </authorList>
    </citation>
    <scope>NUCLEOTIDE SEQUENCE [LARGE SCALE GENOMIC DNA]</scope>
    <source>
        <strain evidence="3 4">Mal48</strain>
    </source>
</reference>
<dbReference type="Proteomes" id="UP000315724">
    <property type="component" value="Chromosome"/>
</dbReference>
<accession>A0A517QLK1</accession>
<dbReference type="SUPFAM" id="SSF50939">
    <property type="entry name" value="Sialidases"/>
    <property type="match status" value="1"/>
</dbReference>